<name>A0AA42IUA3_9BURK</name>
<dbReference type="EMBL" id="JAOCDZ010000001">
    <property type="protein sequence ID" value="MDH0734830.1"/>
    <property type="molecule type" value="Genomic_DNA"/>
</dbReference>
<evidence type="ECO:0000313" key="2">
    <source>
        <dbReference type="EMBL" id="MDH0734830.1"/>
    </source>
</evidence>
<evidence type="ECO:0000313" key="3">
    <source>
        <dbReference type="Proteomes" id="UP001161094"/>
    </source>
</evidence>
<dbReference type="Proteomes" id="UP001161094">
    <property type="component" value="Unassembled WGS sequence"/>
</dbReference>
<gene>
    <name evidence="2" type="ORF">N5D93_03360</name>
</gene>
<dbReference type="AlphaFoldDB" id="A0AA42IUA3"/>
<dbReference type="InterPro" id="IPR040782">
    <property type="entry name" value="KfrB"/>
</dbReference>
<dbReference type="Pfam" id="PF18790">
    <property type="entry name" value="KfrB"/>
    <property type="match status" value="1"/>
</dbReference>
<comment type="caution">
    <text evidence="2">The sequence shown here is derived from an EMBL/GenBank/DDBJ whole genome shotgun (WGS) entry which is preliminary data.</text>
</comment>
<evidence type="ECO:0000259" key="1">
    <source>
        <dbReference type="Pfam" id="PF18790"/>
    </source>
</evidence>
<sequence>MKFSELTEKVRGLFRAGHHQADRLSAAHRETEAHHDQRNTVEIRIPSTGERFIHDPSLSQSGDIRQAIDEKDVDADDAYAQHVAWLERNAAEALARWNGISVRDIDTEAFHEFSNLESHPALQATVPSAARQEFWDPFPRQDDRRSSLTLLAIDQKGEVLVKWFTVDDRLDAEGQSYNVMPIEEASKLLQEYGASRGLDLDSAGALSIESIPAQAPAIGATYRGAILAVENGTVYQMAHQDTAIAHKLDKLAIQSPEQYLGKEVEISYPCGQVGLLRQLDGNELMHAQHGLESARRDHSLER</sequence>
<accession>A0AA42IUA3</accession>
<organism evidence="2 3">
    <name type="scientific">Achromobacter spanius</name>
    <dbReference type="NCBI Taxonomy" id="217203"/>
    <lineage>
        <taxon>Bacteria</taxon>
        <taxon>Pseudomonadati</taxon>
        <taxon>Pseudomonadota</taxon>
        <taxon>Betaproteobacteria</taxon>
        <taxon>Burkholderiales</taxon>
        <taxon>Alcaligenaceae</taxon>
        <taxon>Achromobacter</taxon>
    </lineage>
</organism>
<proteinExistence type="predicted"/>
<dbReference type="RefSeq" id="WP_279993834.1">
    <property type="nucleotide sequence ID" value="NZ_JAOCDZ010000001.1"/>
</dbReference>
<feature type="domain" description="KfrB" evidence="1">
    <location>
        <begin position="221"/>
        <end position="274"/>
    </location>
</feature>
<reference evidence="2" key="1">
    <citation type="submission" date="2022-09" db="EMBL/GenBank/DDBJ databases">
        <title>Intensive care unit water sources are persistently colonized with multi-drug resistant bacteria and are the site of extensive horizontal gene transfer of antibiotic resistance genes.</title>
        <authorList>
            <person name="Diorio-Toth L."/>
        </authorList>
    </citation>
    <scope>NUCLEOTIDE SEQUENCE</scope>
    <source>
        <strain evidence="2">GD03843</strain>
    </source>
</reference>
<protein>
    <recommendedName>
        <fullName evidence="1">KfrB domain-containing protein</fullName>
    </recommendedName>
</protein>